<accession>A0A9X9LVN2</accession>
<reference evidence="1 2" key="1">
    <citation type="submission" date="2018-10" db="EMBL/GenBank/DDBJ databases">
        <authorList>
            <person name="Ekblom R."/>
            <person name="Jareborg N."/>
        </authorList>
    </citation>
    <scope>NUCLEOTIDE SEQUENCE [LARGE SCALE GENOMIC DNA]</scope>
    <source>
        <tissue evidence="1">Muscle</tissue>
    </source>
</reference>
<evidence type="ECO:0000313" key="1">
    <source>
        <dbReference type="EMBL" id="VCW97235.1"/>
    </source>
</evidence>
<sequence>RTLLGVRLPLKIPGSPFPLSPLGTLQPSWGILGKANSCKHHRTSPSIPNFGEGGSFPKGKVLANLFNLNSTRLARTSGSQPRSEANPRLVSVFTGLLQSALPRQDQA</sequence>
<dbReference type="Proteomes" id="UP000269945">
    <property type="component" value="Unassembled WGS sequence"/>
</dbReference>
<evidence type="ECO:0000313" key="2">
    <source>
        <dbReference type="Proteomes" id="UP000269945"/>
    </source>
</evidence>
<dbReference type="AlphaFoldDB" id="A0A9X9LVN2"/>
<name>A0A9X9LVN2_GULGU</name>
<gene>
    <name evidence="1" type="ORF">BN2614_LOCUS6</name>
</gene>
<organism evidence="1 2">
    <name type="scientific">Gulo gulo</name>
    <name type="common">Wolverine</name>
    <name type="synonym">Gluton</name>
    <dbReference type="NCBI Taxonomy" id="48420"/>
    <lineage>
        <taxon>Eukaryota</taxon>
        <taxon>Metazoa</taxon>
        <taxon>Chordata</taxon>
        <taxon>Craniata</taxon>
        <taxon>Vertebrata</taxon>
        <taxon>Euteleostomi</taxon>
        <taxon>Mammalia</taxon>
        <taxon>Eutheria</taxon>
        <taxon>Laurasiatheria</taxon>
        <taxon>Carnivora</taxon>
        <taxon>Caniformia</taxon>
        <taxon>Musteloidea</taxon>
        <taxon>Mustelidae</taxon>
        <taxon>Guloninae</taxon>
        <taxon>Gulo</taxon>
    </lineage>
</organism>
<proteinExistence type="predicted"/>
<comment type="caution">
    <text evidence="1">The sequence shown here is derived from an EMBL/GenBank/DDBJ whole genome shotgun (WGS) entry which is preliminary data.</text>
</comment>
<dbReference type="EMBL" id="CYRY02021071">
    <property type="protein sequence ID" value="VCW97235.1"/>
    <property type="molecule type" value="Genomic_DNA"/>
</dbReference>
<keyword evidence="2" id="KW-1185">Reference proteome</keyword>
<protein>
    <submittedName>
        <fullName evidence="1">Uncharacterized protein</fullName>
    </submittedName>
</protein>
<feature type="non-terminal residue" evidence="1">
    <location>
        <position position="107"/>
    </location>
</feature>